<sequence length="119" mass="12737">MSQAGKGILKNLDIIETILLSLATVTLAAGFQEAGSRFPWKSAYCTMAVACSMGAKGYSPQWSSGARVTLENFGNLFFLIGGPLVVTLYQTPQMFQLVYGLSGLDIGTRVISFTALWGC</sequence>
<dbReference type="AlphaFoldDB" id="A0A4Z1GJA5"/>
<gene>
    <name evidence="1" type="ORF">BHYA_0153g00260</name>
</gene>
<comment type="caution">
    <text evidence="1">The sequence shown here is derived from an EMBL/GenBank/DDBJ whole genome shotgun (WGS) entry which is preliminary data.</text>
</comment>
<dbReference type="EMBL" id="PQXK01000153">
    <property type="protein sequence ID" value="TGO35592.1"/>
    <property type="molecule type" value="Genomic_DNA"/>
</dbReference>
<keyword evidence="2" id="KW-1185">Reference proteome</keyword>
<dbReference type="Proteomes" id="UP000297814">
    <property type="component" value="Unassembled WGS sequence"/>
</dbReference>
<accession>A0A4Z1GJA5</accession>
<proteinExistence type="predicted"/>
<name>A0A4Z1GJA5_9HELO</name>
<evidence type="ECO:0000313" key="1">
    <source>
        <dbReference type="EMBL" id="TGO35592.1"/>
    </source>
</evidence>
<evidence type="ECO:0000313" key="2">
    <source>
        <dbReference type="Proteomes" id="UP000297814"/>
    </source>
</evidence>
<organism evidence="1 2">
    <name type="scientific">Botrytis hyacinthi</name>
    <dbReference type="NCBI Taxonomy" id="278943"/>
    <lineage>
        <taxon>Eukaryota</taxon>
        <taxon>Fungi</taxon>
        <taxon>Dikarya</taxon>
        <taxon>Ascomycota</taxon>
        <taxon>Pezizomycotina</taxon>
        <taxon>Leotiomycetes</taxon>
        <taxon>Helotiales</taxon>
        <taxon>Sclerotiniaceae</taxon>
        <taxon>Botrytis</taxon>
    </lineage>
</organism>
<reference evidence="1 2" key="1">
    <citation type="submission" date="2017-12" db="EMBL/GenBank/DDBJ databases">
        <title>Comparative genomics of Botrytis spp.</title>
        <authorList>
            <person name="Valero-Jimenez C.A."/>
            <person name="Tapia P."/>
            <person name="Veloso J."/>
            <person name="Silva-Moreno E."/>
            <person name="Staats M."/>
            <person name="Valdes J.H."/>
            <person name="Van Kan J.A.L."/>
        </authorList>
    </citation>
    <scope>NUCLEOTIDE SEQUENCE [LARGE SCALE GENOMIC DNA]</scope>
    <source>
        <strain evidence="1 2">Bh0001</strain>
    </source>
</reference>
<protein>
    <submittedName>
        <fullName evidence="1">Uncharacterized protein</fullName>
    </submittedName>
</protein>